<comment type="catalytic activity">
    <reaction evidence="10">
        <text>ATP + H2O = ADP + phosphate + H(+)</text>
        <dbReference type="Rhea" id="RHEA:13065"/>
        <dbReference type="ChEBI" id="CHEBI:15377"/>
        <dbReference type="ChEBI" id="CHEBI:15378"/>
        <dbReference type="ChEBI" id="CHEBI:30616"/>
        <dbReference type="ChEBI" id="CHEBI:43474"/>
        <dbReference type="ChEBI" id="CHEBI:456216"/>
        <dbReference type="EC" id="5.6.2.4"/>
    </reaction>
</comment>
<keyword evidence="2 11" id="KW-0547">Nucleotide-binding</keyword>
<dbReference type="GO" id="GO:0005524">
    <property type="term" value="F:ATP binding"/>
    <property type="evidence" value="ECO:0007669"/>
    <property type="project" value="UniProtKB-UniRule"/>
</dbReference>
<dbReference type="PROSITE" id="PS51217">
    <property type="entry name" value="UVRD_HELICASE_CTER"/>
    <property type="match status" value="1"/>
</dbReference>
<dbReference type="AlphaFoldDB" id="C0BC06"/>
<feature type="domain" description="UvrD-like helicase ATP-binding" evidence="12">
    <location>
        <begin position="1"/>
        <end position="280"/>
    </location>
</feature>
<organism evidence="14 15">
    <name type="scientific">Coprococcus comes ATCC 27758</name>
    <dbReference type="NCBI Taxonomy" id="470146"/>
    <lineage>
        <taxon>Bacteria</taxon>
        <taxon>Bacillati</taxon>
        <taxon>Bacillota</taxon>
        <taxon>Clostridia</taxon>
        <taxon>Lachnospirales</taxon>
        <taxon>Lachnospiraceae</taxon>
        <taxon>Coprococcus</taxon>
    </lineage>
</organism>
<keyword evidence="4 11" id="KW-0347">Helicase</keyword>
<dbReference type="EMBL" id="ABVR01000041">
    <property type="protein sequence ID" value="EEG89630.1"/>
    <property type="molecule type" value="Genomic_DNA"/>
</dbReference>
<evidence type="ECO:0000259" key="12">
    <source>
        <dbReference type="PROSITE" id="PS51198"/>
    </source>
</evidence>
<proteinExistence type="inferred from homology"/>
<evidence type="ECO:0000256" key="8">
    <source>
        <dbReference type="ARBA" id="ARBA00034617"/>
    </source>
</evidence>
<evidence type="ECO:0000256" key="6">
    <source>
        <dbReference type="ARBA" id="ARBA00023125"/>
    </source>
</evidence>
<name>C0BC06_9FIRM</name>
<evidence type="ECO:0000256" key="2">
    <source>
        <dbReference type="ARBA" id="ARBA00022741"/>
    </source>
</evidence>
<dbReference type="SUPFAM" id="SSF52540">
    <property type="entry name" value="P-loop containing nucleoside triphosphate hydrolases"/>
    <property type="match status" value="1"/>
</dbReference>
<dbReference type="Proteomes" id="UP000003793">
    <property type="component" value="Unassembled WGS sequence"/>
</dbReference>
<keyword evidence="5 11" id="KW-0067">ATP-binding</keyword>
<keyword evidence="6" id="KW-0238">DNA-binding</keyword>
<dbReference type="PANTHER" id="PTHR11070:SF2">
    <property type="entry name" value="ATP-DEPENDENT DNA HELICASE SRS2"/>
    <property type="match status" value="1"/>
</dbReference>
<evidence type="ECO:0000256" key="7">
    <source>
        <dbReference type="ARBA" id="ARBA00023235"/>
    </source>
</evidence>
<evidence type="ECO:0000259" key="13">
    <source>
        <dbReference type="PROSITE" id="PS51217"/>
    </source>
</evidence>
<evidence type="ECO:0000256" key="4">
    <source>
        <dbReference type="ARBA" id="ARBA00022806"/>
    </source>
</evidence>
<dbReference type="PROSITE" id="PS51198">
    <property type="entry name" value="UVRD_HELICASE_ATP_BIND"/>
    <property type="match status" value="1"/>
</dbReference>
<reference evidence="14 15" key="2">
    <citation type="submission" date="2009-03" db="EMBL/GenBank/DDBJ databases">
        <title>Draft genome sequence of Coprococcus comes (ATCC 27758).</title>
        <authorList>
            <person name="Sudarsanam P."/>
            <person name="Ley R."/>
            <person name="Guruge J."/>
            <person name="Turnbaugh P.J."/>
            <person name="Mahowald M."/>
            <person name="Liep D."/>
            <person name="Gordon J."/>
        </authorList>
    </citation>
    <scope>NUCLEOTIDE SEQUENCE [LARGE SCALE GENOMIC DNA]</scope>
    <source>
        <strain evidence="14 15">ATCC 27758</strain>
    </source>
</reference>
<evidence type="ECO:0000256" key="9">
    <source>
        <dbReference type="ARBA" id="ARBA00034808"/>
    </source>
</evidence>
<gene>
    <name evidence="14" type="ORF">COPCOM_02615</name>
</gene>
<dbReference type="Pfam" id="PF13361">
    <property type="entry name" value="UvrD_C"/>
    <property type="match status" value="1"/>
</dbReference>
<dbReference type="GO" id="GO:0016887">
    <property type="term" value="F:ATP hydrolysis activity"/>
    <property type="evidence" value="ECO:0007669"/>
    <property type="project" value="RHEA"/>
</dbReference>
<comment type="catalytic activity">
    <reaction evidence="8">
        <text>Couples ATP hydrolysis with the unwinding of duplex DNA by translocating in the 3'-5' direction.</text>
        <dbReference type="EC" id="5.6.2.4"/>
    </reaction>
</comment>
<feature type="domain" description="UvrD-like helicase C-terminal" evidence="13">
    <location>
        <begin position="281"/>
        <end position="406"/>
    </location>
</feature>
<dbReference type="InterPro" id="IPR014017">
    <property type="entry name" value="DNA_helicase_UvrD-like_C"/>
</dbReference>
<dbReference type="Gene3D" id="3.40.50.300">
    <property type="entry name" value="P-loop containing nucleotide triphosphate hydrolases"/>
    <property type="match status" value="2"/>
</dbReference>
<keyword evidence="3 11" id="KW-0378">Hydrolase</keyword>
<evidence type="ECO:0000256" key="1">
    <source>
        <dbReference type="ARBA" id="ARBA00009922"/>
    </source>
</evidence>
<dbReference type="HOGENOM" id="CLU_004585_6_1_9"/>
<dbReference type="InterPro" id="IPR014016">
    <property type="entry name" value="UvrD-like_ATP-bd"/>
</dbReference>
<dbReference type="GO" id="GO:0043138">
    <property type="term" value="F:3'-5' DNA helicase activity"/>
    <property type="evidence" value="ECO:0007669"/>
    <property type="project" value="UniProtKB-EC"/>
</dbReference>
<keyword evidence="7" id="KW-0413">Isomerase</keyword>
<evidence type="ECO:0000256" key="5">
    <source>
        <dbReference type="ARBA" id="ARBA00022840"/>
    </source>
</evidence>
<dbReference type="InterPro" id="IPR000212">
    <property type="entry name" value="DNA_helicase_UvrD/REP"/>
</dbReference>
<evidence type="ECO:0000313" key="14">
    <source>
        <dbReference type="EMBL" id="EEG89630.1"/>
    </source>
</evidence>
<dbReference type="Gene3D" id="1.10.10.160">
    <property type="match status" value="1"/>
</dbReference>
<reference evidence="14 15" key="1">
    <citation type="submission" date="2009-02" db="EMBL/GenBank/DDBJ databases">
        <authorList>
            <person name="Fulton L."/>
            <person name="Clifton S."/>
            <person name="Fulton B."/>
            <person name="Xu J."/>
            <person name="Minx P."/>
            <person name="Pepin K.H."/>
            <person name="Johnson M."/>
            <person name="Bhonagiri V."/>
            <person name="Nash W.E."/>
            <person name="Mardis E.R."/>
            <person name="Wilson R.K."/>
        </authorList>
    </citation>
    <scope>NUCLEOTIDE SEQUENCE [LARGE SCALE GENOMIC DNA]</scope>
    <source>
        <strain evidence="14 15">ATCC 27758</strain>
    </source>
</reference>
<dbReference type="CDD" id="cd17932">
    <property type="entry name" value="DEXQc_UvrD"/>
    <property type="match status" value="1"/>
</dbReference>
<evidence type="ECO:0000313" key="15">
    <source>
        <dbReference type="Proteomes" id="UP000003793"/>
    </source>
</evidence>
<accession>C0BC06</accession>
<comment type="similarity">
    <text evidence="1">Belongs to the helicase family. UvrD subfamily.</text>
</comment>
<evidence type="ECO:0000256" key="10">
    <source>
        <dbReference type="ARBA" id="ARBA00048988"/>
    </source>
</evidence>
<evidence type="ECO:0000256" key="11">
    <source>
        <dbReference type="PROSITE-ProRule" id="PRU00560"/>
    </source>
</evidence>
<evidence type="ECO:0000256" key="3">
    <source>
        <dbReference type="ARBA" id="ARBA00022801"/>
    </source>
</evidence>
<dbReference type="GO" id="GO:0000725">
    <property type="term" value="P:recombinational repair"/>
    <property type="evidence" value="ECO:0007669"/>
    <property type="project" value="TreeGrafter"/>
</dbReference>
<protein>
    <recommendedName>
        <fullName evidence="9">DNA 3'-5' helicase</fullName>
        <ecNumber evidence="9">5.6.2.4</ecNumber>
    </recommendedName>
</protein>
<comment type="caution">
    <text evidence="14">The sequence shown here is derived from an EMBL/GenBank/DDBJ whole genome shotgun (WGS) entry which is preliminary data.</text>
</comment>
<feature type="binding site" evidence="11">
    <location>
        <begin position="22"/>
        <end position="29"/>
    </location>
    <ligand>
        <name>ATP</name>
        <dbReference type="ChEBI" id="CHEBI:30616"/>
    </ligand>
</feature>
<sequence>MKLNRGQDEAIKHGNGPCMVLAPPGSGKTLIVTERTRYLIEESGVRPDQILVITFTRYAAREMKERFERLTAGKNYPVTFGTFHSIFYGILKCAYGIGANNLMSEKESSVLLQEVLDQTNIESTPEVEDEEELVRELLREVGMVKNGLYHLKDFHSKYLTQDEFAEVFRSYEHQKKELKKFDFDDMLVQCYALFRKKPEILQGWQKRFQYILIDEFQDINRVQYEVIRMLAAPRYNLFVVGDDDQSIYGFRGAKPELMLYMKQEFPSLRTISLTVNYRSTEFITGAAARVILHNDTRFYKRVQSFRGRGQNVHVQEVLDEQEEAQYVTEEIQKKLDQGIKPGEIAVLFRAAVQARMISEILSEHRIPFEMRDYVTNFLQAFYCKRYDGISAVGSRKAGQVAFPDDL</sequence>
<dbReference type="InterPro" id="IPR027417">
    <property type="entry name" value="P-loop_NTPase"/>
</dbReference>
<dbReference type="Pfam" id="PF00580">
    <property type="entry name" value="UvrD-helicase"/>
    <property type="match status" value="1"/>
</dbReference>
<dbReference type="PANTHER" id="PTHR11070">
    <property type="entry name" value="UVRD / RECB / PCRA DNA HELICASE FAMILY MEMBER"/>
    <property type="match status" value="1"/>
</dbReference>
<dbReference type="EC" id="5.6.2.4" evidence="9"/>
<dbReference type="GO" id="GO:0003677">
    <property type="term" value="F:DNA binding"/>
    <property type="evidence" value="ECO:0007669"/>
    <property type="project" value="UniProtKB-KW"/>
</dbReference>
<dbReference type="InterPro" id="IPR013986">
    <property type="entry name" value="DExx_box_DNA_helicase_dom_sf"/>
</dbReference>